<name>A0A5B7EER7_PORTR</name>
<dbReference type="EMBL" id="VSRR010002382">
    <property type="protein sequence ID" value="MPC31174.1"/>
    <property type="molecule type" value="Genomic_DNA"/>
</dbReference>
<dbReference type="InterPro" id="IPR051931">
    <property type="entry name" value="PAK3-like"/>
</dbReference>
<evidence type="ECO:0000256" key="1">
    <source>
        <dbReference type="ARBA" id="ARBA00012513"/>
    </source>
</evidence>
<evidence type="ECO:0000256" key="3">
    <source>
        <dbReference type="ARBA" id="ARBA00022840"/>
    </source>
</evidence>
<evidence type="ECO:0000313" key="6">
    <source>
        <dbReference type="Proteomes" id="UP000324222"/>
    </source>
</evidence>
<evidence type="ECO:0000313" key="5">
    <source>
        <dbReference type="EMBL" id="MPC31174.1"/>
    </source>
</evidence>
<dbReference type="InterPro" id="IPR011009">
    <property type="entry name" value="Kinase-like_dom_sf"/>
</dbReference>
<keyword evidence="3" id="KW-0067">ATP-binding</keyword>
<accession>A0A5B7EER7</accession>
<evidence type="ECO:0000256" key="2">
    <source>
        <dbReference type="ARBA" id="ARBA00022741"/>
    </source>
</evidence>
<proteinExistence type="predicted"/>
<keyword evidence="2" id="KW-0547">Nucleotide-binding</keyword>
<dbReference type="PANTHER" id="PTHR45832">
    <property type="entry name" value="SERINE/THREONINE-PROTEIN KINASE SAMKA-RELATED-RELATED"/>
    <property type="match status" value="1"/>
</dbReference>
<dbReference type="SUPFAM" id="SSF56112">
    <property type="entry name" value="Protein kinase-like (PK-like)"/>
    <property type="match status" value="2"/>
</dbReference>
<dbReference type="PROSITE" id="PS50011">
    <property type="entry name" value="PROTEIN_KINASE_DOM"/>
    <property type="match status" value="1"/>
</dbReference>
<keyword evidence="6" id="KW-1185">Reference proteome</keyword>
<dbReference type="SMART" id="SM00220">
    <property type="entry name" value="S_TKc"/>
    <property type="match status" value="1"/>
</dbReference>
<dbReference type="OrthoDB" id="1022360at2759"/>
<sequence>MQETTMCARVEMTAQVGAWFQGQEGAWHQGGGLGFRKRCGVWGFFTSGLGSLWSVAGGLLASGGERVAGDLGSALGAGLRSMSWGGSGAGPPGPCYCSLGSGMSAGAAWGPVGWWALPGARFRLMFFLLRQQLSWIYKFSFNGEFFVSYKHQYLQVVMELLDGGALTDVVTETVMKEKSRVQVVLLACKEDTISPAFLIRSADLKIVETVDEVKMVASNAISFLASRVCESIFTSRVRDFLVFLATLGDIAGRFGGMLSEGRLAAADAGIIHRDIKSDNILLGKDGSVKVTDFGFCANISGDEKRQTMVGTPYWMAPEVVNRKQYGKKVDIWSLGIMAIEMVEGEPPYLKETPLRALYLIAANGKPEIPSWSKLSSEFQVVTPKMSIRGDMGPNMDTTINKIASATNGRKLNSASYILFK</sequence>
<keyword evidence="5" id="KW-0808">Transferase</keyword>
<keyword evidence="5" id="KW-0418">Kinase</keyword>
<protein>
    <recommendedName>
        <fullName evidence="1">non-specific serine/threonine protein kinase</fullName>
        <ecNumber evidence="1">2.7.11.1</ecNumber>
    </recommendedName>
</protein>
<dbReference type="Gene3D" id="1.10.510.10">
    <property type="entry name" value="Transferase(Phosphotransferase) domain 1"/>
    <property type="match status" value="1"/>
</dbReference>
<dbReference type="GO" id="GO:0004674">
    <property type="term" value="F:protein serine/threonine kinase activity"/>
    <property type="evidence" value="ECO:0007669"/>
    <property type="project" value="UniProtKB-EC"/>
</dbReference>
<dbReference type="InterPro" id="IPR008271">
    <property type="entry name" value="Ser/Thr_kinase_AS"/>
</dbReference>
<dbReference type="PANTHER" id="PTHR45832:SF21">
    <property type="entry name" value="NON-SPECIFIC SERINE_THREONINE PROTEIN KINASE"/>
    <property type="match status" value="1"/>
</dbReference>
<dbReference type="Pfam" id="PF00069">
    <property type="entry name" value="Pkinase"/>
    <property type="match status" value="1"/>
</dbReference>
<dbReference type="Proteomes" id="UP000324222">
    <property type="component" value="Unassembled WGS sequence"/>
</dbReference>
<organism evidence="5 6">
    <name type="scientific">Portunus trituberculatus</name>
    <name type="common">Swimming crab</name>
    <name type="synonym">Neptunus trituberculatus</name>
    <dbReference type="NCBI Taxonomy" id="210409"/>
    <lineage>
        <taxon>Eukaryota</taxon>
        <taxon>Metazoa</taxon>
        <taxon>Ecdysozoa</taxon>
        <taxon>Arthropoda</taxon>
        <taxon>Crustacea</taxon>
        <taxon>Multicrustacea</taxon>
        <taxon>Malacostraca</taxon>
        <taxon>Eumalacostraca</taxon>
        <taxon>Eucarida</taxon>
        <taxon>Decapoda</taxon>
        <taxon>Pleocyemata</taxon>
        <taxon>Brachyura</taxon>
        <taxon>Eubrachyura</taxon>
        <taxon>Portunoidea</taxon>
        <taxon>Portunidae</taxon>
        <taxon>Portuninae</taxon>
        <taxon>Portunus</taxon>
    </lineage>
</organism>
<dbReference type="PROSITE" id="PS00108">
    <property type="entry name" value="PROTEIN_KINASE_ST"/>
    <property type="match status" value="1"/>
</dbReference>
<evidence type="ECO:0000259" key="4">
    <source>
        <dbReference type="PROSITE" id="PS50011"/>
    </source>
</evidence>
<comment type="caution">
    <text evidence="5">The sequence shown here is derived from an EMBL/GenBank/DDBJ whole genome shotgun (WGS) entry which is preliminary data.</text>
</comment>
<gene>
    <name evidence="5" type="primary">PAK1</name>
    <name evidence="5" type="ORF">E2C01_024455</name>
</gene>
<dbReference type="GO" id="GO:0005524">
    <property type="term" value="F:ATP binding"/>
    <property type="evidence" value="ECO:0007669"/>
    <property type="project" value="UniProtKB-KW"/>
</dbReference>
<dbReference type="InterPro" id="IPR000719">
    <property type="entry name" value="Prot_kinase_dom"/>
</dbReference>
<reference evidence="5 6" key="1">
    <citation type="submission" date="2019-05" db="EMBL/GenBank/DDBJ databases">
        <title>Another draft genome of Portunus trituberculatus and its Hox gene families provides insights of decapod evolution.</title>
        <authorList>
            <person name="Jeong J.-H."/>
            <person name="Song I."/>
            <person name="Kim S."/>
            <person name="Choi T."/>
            <person name="Kim D."/>
            <person name="Ryu S."/>
            <person name="Kim W."/>
        </authorList>
    </citation>
    <scope>NUCLEOTIDE SEQUENCE [LARGE SCALE GENOMIC DNA]</scope>
    <source>
        <tissue evidence="5">Muscle</tissue>
    </source>
</reference>
<feature type="domain" description="Protein kinase" evidence="4">
    <location>
        <begin position="41"/>
        <end position="420"/>
    </location>
</feature>
<dbReference type="AlphaFoldDB" id="A0A5B7EER7"/>
<dbReference type="EC" id="2.7.11.1" evidence="1"/>